<dbReference type="InterPro" id="IPR029069">
    <property type="entry name" value="HotDog_dom_sf"/>
</dbReference>
<evidence type="ECO:0008006" key="3">
    <source>
        <dbReference type="Google" id="ProtNLM"/>
    </source>
</evidence>
<reference evidence="1 2" key="1">
    <citation type="submission" date="2013-10" db="EMBL/GenBank/DDBJ databases">
        <authorList>
            <person name="Wang G."/>
            <person name="Zhuang W."/>
        </authorList>
    </citation>
    <scope>NUCLEOTIDE SEQUENCE [LARGE SCALE GENOMIC DNA]</scope>
    <source>
        <strain evidence="1 2">DSM 20118</strain>
    </source>
</reference>
<dbReference type="AlphaFoldDB" id="A0A0A0B6K8"/>
<dbReference type="STRING" id="1408250.Q760_01175"/>
<dbReference type="Pfam" id="PF13279">
    <property type="entry name" value="4HBT_2"/>
    <property type="match status" value="1"/>
</dbReference>
<dbReference type="PANTHER" id="PTHR12475">
    <property type="match status" value="1"/>
</dbReference>
<comment type="caution">
    <text evidence="1">The sequence shown here is derived from an EMBL/GenBank/DDBJ whole genome shotgun (WGS) entry which is preliminary data.</text>
</comment>
<dbReference type="CDD" id="cd00586">
    <property type="entry name" value="4HBT"/>
    <property type="match status" value="1"/>
</dbReference>
<proteinExistence type="predicted"/>
<dbReference type="Gene3D" id="3.10.129.10">
    <property type="entry name" value="Hotdog Thioesterase"/>
    <property type="match status" value="1"/>
</dbReference>
<dbReference type="InterPro" id="IPR051490">
    <property type="entry name" value="THEM6_lcsJ_thioesterase"/>
</dbReference>
<dbReference type="OrthoDB" id="3727779at2"/>
<protein>
    <recommendedName>
        <fullName evidence="3">4-hydroxybenzoyl-CoA thioesterase</fullName>
    </recommendedName>
</protein>
<dbReference type="SUPFAM" id="SSF54637">
    <property type="entry name" value="Thioesterase/thiol ester dehydrase-isomerase"/>
    <property type="match status" value="1"/>
</dbReference>
<name>A0A0A0B6K8_9CELL</name>
<dbReference type="Proteomes" id="UP000029833">
    <property type="component" value="Unassembled WGS sequence"/>
</dbReference>
<dbReference type="EMBL" id="AXNT01000106">
    <property type="protein sequence ID" value="KGM01439.1"/>
    <property type="molecule type" value="Genomic_DNA"/>
</dbReference>
<evidence type="ECO:0000313" key="1">
    <source>
        <dbReference type="EMBL" id="KGM01439.1"/>
    </source>
</evidence>
<accession>A0A0A0B6K8</accession>
<dbReference type="RefSeq" id="WP_034632280.1">
    <property type="nucleotide sequence ID" value="NZ_AXNT01000106.1"/>
</dbReference>
<dbReference type="PANTHER" id="PTHR12475:SF4">
    <property type="entry name" value="PROTEIN THEM6"/>
    <property type="match status" value="1"/>
</dbReference>
<sequence>MNRYLRLLLVWLRARRSSHTPSAPTPGSPLGEYRTTLRVMPNDLDLLRHVNNGSYLTLLDIGRVDMTLRSGAQSALDARGWFPVVVGESIRFRRSMTLWERFTIVTRVLGWDERVIYLDQRFERTGRDGAVEVVAEAWVVARFLARSGGTVPSPEVAELFGLDPVSPPLPEAVVTWSRALDLAHRAV</sequence>
<keyword evidence="2" id="KW-1185">Reference proteome</keyword>
<gene>
    <name evidence="1" type="ORF">Q760_01175</name>
</gene>
<organism evidence="1 2">
    <name type="scientific">Cellulomonas cellasea DSM 20118</name>
    <dbReference type="NCBI Taxonomy" id="1408250"/>
    <lineage>
        <taxon>Bacteria</taxon>
        <taxon>Bacillati</taxon>
        <taxon>Actinomycetota</taxon>
        <taxon>Actinomycetes</taxon>
        <taxon>Micrococcales</taxon>
        <taxon>Cellulomonadaceae</taxon>
        <taxon>Cellulomonas</taxon>
    </lineage>
</organism>
<evidence type="ECO:0000313" key="2">
    <source>
        <dbReference type="Proteomes" id="UP000029833"/>
    </source>
</evidence>